<keyword evidence="2" id="KW-1185">Reference proteome</keyword>
<reference evidence="1" key="2">
    <citation type="submission" date="2021-01" db="UniProtKB">
        <authorList>
            <consortium name="EnsemblPlants"/>
        </authorList>
    </citation>
    <scope>IDENTIFICATION</scope>
</reference>
<dbReference type="AlphaFoldDB" id="A0A7N2LU11"/>
<organism evidence="1 2">
    <name type="scientific">Quercus lobata</name>
    <name type="common">Valley oak</name>
    <dbReference type="NCBI Taxonomy" id="97700"/>
    <lineage>
        <taxon>Eukaryota</taxon>
        <taxon>Viridiplantae</taxon>
        <taxon>Streptophyta</taxon>
        <taxon>Embryophyta</taxon>
        <taxon>Tracheophyta</taxon>
        <taxon>Spermatophyta</taxon>
        <taxon>Magnoliopsida</taxon>
        <taxon>eudicotyledons</taxon>
        <taxon>Gunneridae</taxon>
        <taxon>Pentapetalae</taxon>
        <taxon>rosids</taxon>
        <taxon>fabids</taxon>
        <taxon>Fagales</taxon>
        <taxon>Fagaceae</taxon>
        <taxon>Quercus</taxon>
    </lineage>
</organism>
<sequence length="133" mass="15436">MTAISEKSDSVARKLLEKTPGLLCMRNNLEETALFRSVRYGNKEMFHIFARKISRYEEENQKLFLQRTDKTTILHIAILSKNFELALEIAEKFEKLVYERDADGMTGLQLLSCNPGAFQRDDELGFFNSGWYT</sequence>
<dbReference type="InParanoid" id="A0A7N2LU11"/>
<dbReference type="Gene3D" id="1.25.40.20">
    <property type="entry name" value="Ankyrin repeat-containing domain"/>
    <property type="match status" value="1"/>
</dbReference>
<dbReference type="EMBL" id="LRBV02000005">
    <property type="status" value="NOT_ANNOTATED_CDS"/>
    <property type="molecule type" value="Genomic_DNA"/>
</dbReference>
<evidence type="ECO:0008006" key="3">
    <source>
        <dbReference type="Google" id="ProtNLM"/>
    </source>
</evidence>
<dbReference type="OMA" id="IHEITTF"/>
<name>A0A7N2LU11_QUELO</name>
<reference evidence="1 2" key="1">
    <citation type="journal article" date="2016" name="G3 (Bethesda)">
        <title>First Draft Assembly and Annotation of the Genome of a California Endemic Oak Quercus lobata Nee (Fagaceae).</title>
        <authorList>
            <person name="Sork V.L."/>
            <person name="Fitz-Gibbon S.T."/>
            <person name="Puiu D."/>
            <person name="Crepeau M."/>
            <person name="Gugger P.F."/>
            <person name="Sherman R."/>
            <person name="Stevens K."/>
            <person name="Langley C.H."/>
            <person name="Pellegrini M."/>
            <person name="Salzberg S.L."/>
        </authorList>
    </citation>
    <scope>NUCLEOTIDE SEQUENCE [LARGE SCALE GENOMIC DNA]</scope>
    <source>
        <strain evidence="1 2">cv. SW786</strain>
    </source>
</reference>
<accession>A0A7N2LU11</accession>
<evidence type="ECO:0000313" key="1">
    <source>
        <dbReference type="EnsemblPlants" id="QL05p070681:mrna"/>
    </source>
</evidence>
<dbReference type="PANTHER" id="PTHR24121:SF20">
    <property type="entry name" value="TONSOKU-LIKE PROTEIN"/>
    <property type="match status" value="1"/>
</dbReference>
<dbReference type="SUPFAM" id="SSF48403">
    <property type="entry name" value="Ankyrin repeat"/>
    <property type="match status" value="1"/>
</dbReference>
<dbReference type="InterPro" id="IPR036770">
    <property type="entry name" value="Ankyrin_rpt-contain_sf"/>
</dbReference>
<dbReference type="Proteomes" id="UP000594261">
    <property type="component" value="Chromosome 5"/>
</dbReference>
<evidence type="ECO:0000313" key="2">
    <source>
        <dbReference type="Proteomes" id="UP000594261"/>
    </source>
</evidence>
<dbReference type="PANTHER" id="PTHR24121">
    <property type="entry name" value="NO MECHANORECEPTOR POTENTIAL C, ISOFORM D-RELATED"/>
    <property type="match status" value="1"/>
</dbReference>
<protein>
    <recommendedName>
        <fullName evidence="3">Ankyrin repeat-containing protein</fullName>
    </recommendedName>
</protein>
<dbReference type="Gramene" id="QL05p070681:mrna">
    <property type="protein sequence ID" value="QL05p070681:mrna"/>
    <property type="gene ID" value="QL05p070681"/>
</dbReference>
<proteinExistence type="predicted"/>
<dbReference type="EnsemblPlants" id="QL05p070681:mrna">
    <property type="protein sequence ID" value="QL05p070681:mrna"/>
    <property type="gene ID" value="QL05p070681"/>
</dbReference>